<protein>
    <recommendedName>
        <fullName evidence="4">DUF2155 domain-containing protein</fullName>
    </recommendedName>
</protein>
<evidence type="ECO:0000313" key="3">
    <source>
        <dbReference type="Proteomes" id="UP000325385"/>
    </source>
</evidence>
<evidence type="ECO:0000256" key="1">
    <source>
        <dbReference type="SAM" id="SignalP"/>
    </source>
</evidence>
<sequence>MSIRLLAAACFLIGAAPAIAQSTLPVPSGFYPIEGTEQPFYIKKDSIRENVMDREATTVALVMTFVSDAQGNRGYAVGNYIAWCGSKRLYNSGTNYFTAEQQLAGSSDKSAGGAIFPGTDNAIIHARLCSEWDETELSQLP</sequence>
<evidence type="ECO:0008006" key="4">
    <source>
        <dbReference type="Google" id="ProtNLM"/>
    </source>
</evidence>
<accession>A0A5P6NA75</accession>
<gene>
    <name evidence="2" type="ORF">D0Y83_06080</name>
</gene>
<dbReference type="AlphaFoldDB" id="A0A5P6NA75"/>
<reference evidence="3" key="1">
    <citation type="submission" date="2018-09" db="EMBL/GenBank/DDBJ databases">
        <title>Nocardia yunnanensis sp. nov., an actinomycete isolated from a soil sample.</title>
        <authorList>
            <person name="Zhang J."/>
        </authorList>
    </citation>
    <scope>NUCLEOTIDE SEQUENCE [LARGE SCALE GENOMIC DNA]</scope>
    <source>
        <strain evidence="3">21-3</strain>
    </source>
</reference>
<feature type="chain" id="PRO_5024886392" description="DUF2155 domain-containing protein" evidence="1">
    <location>
        <begin position="21"/>
        <end position="141"/>
    </location>
</feature>
<feature type="signal peptide" evidence="1">
    <location>
        <begin position="1"/>
        <end position="20"/>
    </location>
</feature>
<dbReference type="GeneID" id="69696855"/>
<dbReference type="EMBL" id="CP032228">
    <property type="protein sequence ID" value="QFI62889.1"/>
    <property type="molecule type" value="Genomic_DNA"/>
</dbReference>
<keyword evidence="1" id="KW-0732">Signal</keyword>
<organism evidence="2 3">
    <name type="scientific">Qipengyuania flava</name>
    <dbReference type="NCBI Taxonomy" id="192812"/>
    <lineage>
        <taxon>Bacteria</taxon>
        <taxon>Pseudomonadati</taxon>
        <taxon>Pseudomonadota</taxon>
        <taxon>Alphaproteobacteria</taxon>
        <taxon>Sphingomonadales</taxon>
        <taxon>Erythrobacteraceae</taxon>
        <taxon>Qipengyuania</taxon>
    </lineage>
</organism>
<name>A0A5P6NA75_9SPHN</name>
<proteinExistence type="predicted"/>
<evidence type="ECO:0000313" key="2">
    <source>
        <dbReference type="EMBL" id="QFI62889.1"/>
    </source>
</evidence>
<dbReference type="RefSeq" id="WP_151885313.1">
    <property type="nucleotide sequence ID" value="NZ_CP032228.1"/>
</dbReference>
<dbReference type="Proteomes" id="UP000325385">
    <property type="component" value="Chromosome"/>
</dbReference>